<evidence type="ECO:0000256" key="2">
    <source>
        <dbReference type="ARBA" id="ARBA00022741"/>
    </source>
</evidence>
<dbReference type="AlphaFoldDB" id="A0A3B3W1F6"/>
<dbReference type="Pfam" id="PF02736">
    <property type="entry name" value="Myosin_N"/>
    <property type="match status" value="1"/>
</dbReference>
<evidence type="ECO:0000256" key="4">
    <source>
        <dbReference type="ARBA" id="ARBA00022860"/>
    </source>
</evidence>
<sequence length="569" mass="64324">MEAYGPAAIYLRKPERERIEAQAAPFDAKTAYFVVDPDEMYLKGKLVKKEGGKATVEIEGGKTVTVKEDDIHPRNPPKFDKIEDMAMMTHLNEPCVLYNLKDRFASWMIYTYSGLFCVVVNPYKWLPVYDAVVVGAYRGKKRIEAPPHIFSVSDNAYQFMLTRENQSILIGESGAGKTVNTKRVIQYFATIAMTGSKKAEPVAGKMQGSLEDQIIAANPLLEAYGNAKTVRNDNSSRFGKFIRIHFGTSGKLASADIETLLEKSRVTFQLSAERSYHIFYQLMTGHKPELLALLITTNPYDYHMISQGEVTVKSINDVEEFIATDTAIDILGFTADEKINIYKLTGAVMHHGNMKFKQKQREEQAEPDGTEADKIAYLLGLNSADMLKALCYPRVKVGNEMVTKGQTVPQVNNAVSALCKSVYEKMFLWMVIRINEMLDTKQARAFFIGVLDIAGFEIFDFNSLEQLCINFTNEKLQQFFNHHMFVLEQEEYKKEGIEWEFIDFGMDLAACIELIEKSQWASSPSLKRSACSPKPLIQLSRTSMISILARVKPMRNPSLERAKLRLTSP</sequence>
<evidence type="ECO:0000256" key="5">
    <source>
        <dbReference type="ARBA" id="ARBA00023054"/>
    </source>
</evidence>
<evidence type="ECO:0000256" key="8">
    <source>
        <dbReference type="ARBA" id="ARBA00023203"/>
    </source>
</evidence>
<dbReference type="InterPro" id="IPR008989">
    <property type="entry name" value="Myosin_S1_N"/>
</dbReference>
<dbReference type="InterPro" id="IPR001609">
    <property type="entry name" value="Myosin_head_motor_dom-like"/>
</dbReference>
<keyword evidence="6 9" id="KW-0518">Myosin</keyword>
<accession>A0A3B3W1F6</accession>
<dbReference type="Gene3D" id="3.40.850.10">
    <property type="entry name" value="Kinesin motor domain"/>
    <property type="match status" value="1"/>
</dbReference>
<evidence type="ECO:0000313" key="12">
    <source>
        <dbReference type="Ensembl" id="ENSPLAP00000030739.1"/>
    </source>
</evidence>
<dbReference type="PROSITE" id="PS51456">
    <property type="entry name" value="MYOSIN_MOTOR"/>
    <property type="match status" value="1"/>
</dbReference>
<name>A0A3B3W1F6_9TELE</name>
<dbReference type="Gene3D" id="1.10.10.820">
    <property type="match status" value="1"/>
</dbReference>
<evidence type="ECO:0000256" key="3">
    <source>
        <dbReference type="ARBA" id="ARBA00022840"/>
    </source>
</evidence>
<dbReference type="PROSITE" id="PS51844">
    <property type="entry name" value="SH3_LIKE"/>
    <property type="match status" value="1"/>
</dbReference>
<keyword evidence="5" id="KW-0175">Coiled coil</keyword>
<comment type="caution">
    <text evidence="9">Lacks conserved residue(s) required for the propagation of feature annotation.</text>
</comment>
<keyword evidence="4" id="KW-0112">Calmodulin-binding</keyword>
<organism evidence="12 13">
    <name type="scientific">Poecilia latipinna</name>
    <name type="common">sailfin molly</name>
    <dbReference type="NCBI Taxonomy" id="48699"/>
    <lineage>
        <taxon>Eukaryota</taxon>
        <taxon>Metazoa</taxon>
        <taxon>Chordata</taxon>
        <taxon>Craniata</taxon>
        <taxon>Vertebrata</taxon>
        <taxon>Euteleostomi</taxon>
        <taxon>Actinopterygii</taxon>
        <taxon>Neopterygii</taxon>
        <taxon>Teleostei</taxon>
        <taxon>Neoteleostei</taxon>
        <taxon>Acanthomorphata</taxon>
        <taxon>Ovalentaria</taxon>
        <taxon>Atherinomorphae</taxon>
        <taxon>Cyprinodontiformes</taxon>
        <taxon>Poeciliidae</taxon>
        <taxon>Poeciliinae</taxon>
        <taxon>Poecilia</taxon>
    </lineage>
</organism>
<dbReference type="FunFam" id="3.40.850.10:FF:000101">
    <property type="entry name" value="Slow myosin heavy chain 2"/>
    <property type="match status" value="1"/>
</dbReference>
<dbReference type="Gene3D" id="1.20.120.720">
    <property type="entry name" value="Myosin VI head, motor domain, U50 subdomain"/>
    <property type="match status" value="1"/>
</dbReference>
<reference evidence="12" key="1">
    <citation type="submission" date="2025-08" db="UniProtKB">
        <authorList>
            <consortium name="Ensembl"/>
        </authorList>
    </citation>
    <scope>IDENTIFICATION</scope>
</reference>
<dbReference type="PANTHER" id="PTHR13140">
    <property type="entry name" value="MYOSIN"/>
    <property type="match status" value="1"/>
</dbReference>
<evidence type="ECO:0000256" key="1">
    <source>
        <dbReference type="ARBA" id="ARBA00008314"/>
    </source>
</evidence>
<evidence type="ECO:0008006" key="14">
    <source>
        <dbReference type="Google" id="ProtNLM"/>
    </source>
</evidence>
<keyword evidence="13" id="KW-1185">Reference proteome</keyword>
<dbReference type="FunFam" id="1.10.10.820:FF:000001">
    <property type="entry name" value="Myosin heavy chain"/>
    <property type="match status" value="1"/>
</dbReference>
<dbReference type="GO" id="GO:0016020">
    <property type="term" value="C:membrane"/>
    <property type="evidence" value="ECO:0007669"/>
    <property type="project" value="TreeGrafter"/>
</dbReference>
<dbReference type="FunFam" id="1.20.120.720:FF:000001">
    <property type="entry name" value="Myosin heavy chain, muscle"/>
    <property type="match status" value="1"/>
</dbReference>
<keyword evidence="3 9" id="KW-0067">ATP-binding</keyword>
<dbReference type="STRING" id="48699.ENSPLAP00000030739"/>
<dbReference type="GO" id="GO:0000146">
    <property type="term" value="F:microfilament motor activity"/>
    <property type="evidence" value="ECO:0007669"/>
    <property type="project" value="TreeGrafter"/>
</dbReference>
<feature type="binding site" evidence="9">
    <location>
        <begin position="171"/>
        <end position="178"/>
    </location>
    <ligand>
        <name>ATP</name>
        <dbReference type="ChEBI" id="CHEBI:30616"/>
    </ligand>
</feature>
<dbReference type="Ensembl" id="ENSPLAT00000026932.1">
    <property type="protein sequence ID" value="ENSPLAP00000030739.1"/>
    <property type="gene ID" value="ENSPLAG00000022136.1"/>
</dbReference>
<evidence type="ECO:0000259" key="10">
    <source>
        <dbReference type="PROSITE" id="PS51456"/>
    </source>
</evidence>
<dbReference type="Pfam" id="PF00063">
    <property type="entry name" value="Myosin_head"/>
    <property type="match status" value="1"/>
</dbReference>
<dbReference type="PRINTS" id="PR00193">
    <property type="entry name" value="MYOSINHEAVY"/>
</dbReference>
<protein>
    <recommendedName>
        <fullName evidence="14">Myosin, heavy chain b</fullName>
    </recommendedName>
</protein>
<dbReference type="GO" id="GO:0007015">
    <property type="term" value="P:actin filament organization"/>
    <property type="evidence" value="ECO:0007669"/>
    <property type="project" value="TreeGrafter"/>
</dbReference>
<evidence type="ECO:0000256" key="6">
    <source>
        <dbReference type="ARBA" id="ARBA00023123"/>
    </source>
</evidence>
<keyword evidence="2 9" id="KW-0547">Nucleotide-binding</keyword>
<dbReference type="InterPro" id="IPR004009">
    <property type="entry name" value="SH3_Myosin"/>
</dbReference>
<dbReference type="SUPFAM" id="SSF52540">
    <property type="entry name" value="P-loop containing nucleoside triphosphate hydrolases"/>
    <property type="match status" value="1"/>
</dbReference>
<dbReference type="GeneTree" id="ENSGT00940000162888"/>
<dbReference type="GO" id="GO:0005737">
    <property type="term" value="C:cytoplasm"/>
    <property type="evidence" value="ECO:0007669"/>
    <property type="project" value="TreeGrafter"/>
</dbReference>
<dbReference type="FunFam" id="2.30.30.360:FF:000001">
    <property type="entry name" value="Myosin heavy chain"/>
    <property type="match status" value="1"/>
</dbReference>
<reference evidence="12" key="2">
    <citation type="submission" date="2025-09" db="UniProtKB">
        <authorList>
            <consortium name="Ensembl"/>
        </authorList>
    </citation>
    <scope>IDENTIFICATION</scope>
</reference>
<feature type="domain" description="Myosin motor" evidence="10">
    <location>
        <begin position="80"/>
        <end position="569"/>
    </location>
</feature>
<feature type="domain" description="Myosin N-terminal SH3-like" evidence="11">
    <location>
        <begin position="27"/>
        <end position="76"/>
    </location>
</feature>
<dbReference type="GO" id="GO:0051015">
    <property type="term" value="F:actin filament binding"/>
    <property type="evidence" value="ECO:0007669"/>
    <property type="project" value="InterPro"/>
</dbReference>
<dbReference type="InterPro" id="IPR027417">
    <property type="entry name" value="P-loop_NTPase"/>
</dbReference>
<dbReference type="Gene3D" id="1.20.58.530">
    <property type="match status" value="1"/>
</dbReference>
<dbReference type="PANTHER" id="PTHR13140:SF857">
    <property type="entry name" value="MYOSIN-11"/>
    <property type="match status" value="1"/>
</dbReference>
<evidence type="ECO:0000256" key="9">
    <source>
        <dbReference type="PROSITE-ProRule" id="PRU00782"/>
    </source>
</evidence>
<dbReference type="SMART" id="SM00242">
    <property type="entry name" value="MYSc"/>
    <property type="match status" value="1"/>
</dbReference>
<keyword evidence="7 9" id="KW-0505">Motor protein</keyword>
<evidence type="ECO:0000259" key="11">
    <source>
        <dbReference type="PROSITE" id="PS51844"/>
    </source>
</evidence>
<comment type="similarity">
    <text evidence="1 9">Belongs to the TRAFAC class myosin-kinesin ATPase superfamily. Myosin family.</text>
</comment>
<dbReference type="GO" id="GO:0005516">
    <property type="term" value="F:calmodulin binding"/>
    <property type="evidence" value="ECO:0007669"/>
    <property type="project" value="UniProtKB-KW"/>
</dbReference>
<dbReference type="InterPro" id="IPR036961">
    <property type="entry name" value="Kinesin_motor_dom_sf"/>
</dbReference>
<keyword evidence="8 9" id="KW-0009">Actin-binding</keyword>
<dbReference type="GO" id="GO:0016459">
    <property type="term" value="C:myosin complex"/>
    <property type="evidence" value="ECO:0007669"/>
    <property type="project" value="UniProtKB-KW"/>
</dbReference>
<dbReference type="Gene3D" id="2.30.30.360">
    <property type="entry name" value="Myosin S1 fragment, N-terminal"/>
    <property type="match status" value="1"/>
</dbReference>
<proteinExistence type="inferred from homology"/>
<dbReference type="GO" id="GO:0005524">
    <property type="term" value="F:ATP binding"/>
    <property type="evidence" value="ECO:0007669"/>
    <property type="project" value="UniProtKB-UniRule"/>
</dbReference>
<evidence type="ECO:0000256" key="7">
    <source>
        <dbReference type="ARBA" id="ARBA00023175"/>
    </source>
</evidence>
<dbReference type="Proteomes" id="UP000261500">
    <property type="component" value="Unplaced"/>
</dbReference>
<evidence type="ECO:0000313" key="13">
    <source>
        <dbReference type="Proteomes" id="UP000261500"/>
    </source>
</evidence>